<dbReference type="EMBL" id="BKAJ01000012">
    <property type="protein sequence ID" value="GEP53579.1"/>
    <property type="molecule type" value="Genomic_DNA"/>
</dbReference>
<dbReference type="Gene3D" id="1.10.101.10">
    <property type="entry name" value="PGBD-like superfamily/PGBD"/>
    <property type="match status" value="1"/>
</dbReference>
<accession>A0A512N3K7</accession>
<dbReference type="AlphaFoldDB" id="A0A512N3K7"/>
<evidence type="ECO:0000313" key="4">
    <source>
        <dbReference type="Proteomes" id="UP000321058"/>
    </source>
</evidence>
<keyword evidence="4" id="KW-1185">Reference proteome</keyword>
<keyword evidence="2" id="KW-0732">Signal</keyword>
<evidence type="ECO:0000313" key="3">
    <source>
        <dbReference type="EMBL" id="GEP53579.1"/>
    </source>
</evidence>
<feature type="region of interest" description="Disordered" evidence="1">
    <location>
        <begin position="41"/>
        <end position="89"/>
    </location>
</feature>
<feature type="chain" id="PRO_5021970307" description="Peptidoglycan binding-like domain-containing protein" evidence="2">
    <location>
        <begin position="25"/>
        <end position="318"/>
    </location>
</feature>
<dbReference type="InterPro" id="IPR036366">
    <property type="entry name" value="PGBDSf"/>
</dbReference>
<reference evidence="3 4" key="1">
    <citation type="submission" date="2019-07" db="EMBL/GenBank/DDBJ databases">
        <title>Whole genome shotgun sequence of Reyranella soli NBRC 108950.</title>
        <authorList>
            <person name="Hosoyama A."/>
            <person name="Uohara A."/>
            <person name="Ohji S."/>
            <person name="Ichikawa N."/>
        </authorList>
    </citation>
    <scope>NUCLEOTIDE SEQUENCE [LARGE SCALE GENOMIC DNA]</scope>
    <source>
        <strain evidence="3 4">NBRC 108950</strain>
    </source>
</reference>
<organism evidence="3 4">
    <name type="scientific">Reyranella soli</name>
    <dbReference type="NCBI Taxonomy" id="1230389"/>
    <lineage>
        <taxon>Bacteria</taxon>
        <taxon>Pseudomonadati</taxon>
        <taxon>Pseudomonadota</taxon>
        <taxon>Alphaproteobacteria</taxon>
        <taxon>Hyphomicrobiales</taxon>
        <taxon>Reyranellaceae</taxon>
        <taxon>Reyranella</taxon>
    </lineage>
</organism>
<evidence type="ECO:0000256" key="2">
    <source>
        <dbReference type="SAM" id="SignalP"/>
    </source>
</evidence>
<gene>
    <name evidence="3" type="ORF">RSO01_07450</name>
</gene>
<evidence type="ECO:0008006" key="5">
    <source>
        <dbReference type="Google" id="ProtNLM"/>
    </source>
</evidence>
<comment type="caution">
    <text evidence="3">The sequence shown here is derived from an EMBL/GenBank/DDBJ whole genome shotgun (WGS) entry which is preliminary data.</text>
</comment>
<feature type="signal peptide" evidence="2">
    <location>
        <begin position="1"/>
        <end position="24"/>
    </location>
</feature>
<protein>
    <recommendedName>
        <fullName evidence="5">Peptidoglycan binding-like domain-containing protein</fullName>
    </recommendedName>
</protein>
<name>A0A512N3K7_9HYPH</name>
<dbReference type="InterPro" id="IPR036365">
    <property type="entry name" value="PGBD-like_sf"/>
</dbReference>
<evidence type="ECO:0000256" key="1">
    <source>
        <dbReference type="SAM" id="MobiDB-lite"/>
    </source>
</evidence>
<dbReference type="SUPFAM" id="SSF47090">
    <property type="entry name" value="PGBD-like"/>
    <property type="match status" value="1"/>
</dbReference>
<sequence length="318" mass="33112">MGVSDMRFLAVLAIVAFVPAVALAQSAGEVERCFQNPGACAQGGGGGGAPAAQAPATGGGGGGGHVVSRPTAPAPDYTTVLQSPDPDRRKIQESLRTLDKYNGPIDGNLQSDATIKAIQDWQKARGSNPVGKLTPQEAQQLNAEAARTPIRRVDPSTQTATAPAGPTPLQPAPKSNADALKDLQARLAERRKAAEPKAEAATQSLIRDLKAYVAADGKGVAGDQFADFAKWYADTKAAGRAVGEIAPVIDDYGDAKAGAAVASEVLLETKKGASNQSQCLVFAWIEGNPRKDPKVFSCDDVAGVEKWKTDQSLKSAWR</sequence>
<proteinExistence type="predicted"/>
<dbReference type="Proteomes" id="UP000321058">
    <property type="component" value="Unassembled WGS sequence"/>
</dbReference>
<feature type="region of interest" description="Disordered" evidence="1">
    <location>
        <begin position="139"/>
        <end position="175"/>
    </location>
</feature>
<feature type="compositionally biased region" description="Low complexity" evidence="1">
    <location>
        <begin position="155"/>
        <end position="164"/>
    </location>
</feature>